<dbReference type="RefSeq" id="XP_073560479.1">
    <property type="nucleotide sequence ID" value="XM_073701476.1"/>
</dbReference>
<feature type="region of interest" description="Disordered" evidence="1">
    <location>
        <begin position="102"/>
        <end position="144"/>
    </location>
</feature>
<name>A0ABY2H7S6_9HYPO</name>
<dbReference type="Proteomes" id="UP001642720">
    <property type="component" value="Unassembled WGS sequence"/>
</dbReference>
<gene>
    <name evidence="2" type="ORF">CCMA1212_004160</name>
</gene>
<accession>A0ABY2H7S6</accession>
<protein>
    <submittedName>
        <fullName evidence="2">Uncharacterized protein</fullName>
    </submittedName>
</protein>
<sequence>MCPKTPKHQNTTKTITNPKTPSTHKTTKSSPLRTPIRLLDPKITPPPLRPPSAAPHRARLPIPLDPTALLAVGANRLCPVASAREHGRVLAAAVVVPSIENSPTCQQLPQKPRTKSDENQGQQLTAPPVLERRPLTTTRPLPAPHEHHIVGGRWLARKPVHFSALRVVAPVAWDMERRRRWLGFGRSEGEGEGVACGEEEEEEEEEDVDGRHGGWSSEFDAFLEGLCSVLSLMSYPSRVQAIFRIKGT</sequence>
<evidence type="ECO:0000313" key="3">
    <source>
        <dbReference type="Proteomes" id="UP001642720"/>
    </source>
</evidence>
<organism evidence="2 3">
    <name type="scientific">Trichoderma ghanense</name>
    <dbReference type="NCBI Taxonomy" id="65468"/>
    <lineage>
        <taxon>Eukaryota</taxon>
        <taxon>Fungi</taxon>
        <taxon>Dikarya</taxon>
        <taxon>Ascomycota</taxon>
        <taxon>Pezizomycotina</taxon>
        <taxon>Sordariomycetes</taxon>
        <taxon>Hypocreomycetidae</taxon>
        <taxon>Hypocreales</taxon>
        <taxon>Hypocreaceae</taxon>
        <taxon>Trichoderma</taxon>
    </lineage>
</organism>
<comment type="caution">
    <text evidence="2">The sequence shown here is derived from an EMBL/GenBank/DDBJ whole genome shotgun (WGS) entry which is preliminary data.</text>
</comment>
<evidence type="ECO:0000256" key="1">
    <source>
        <dbReference type="SAM" id="MobiDB-lite"/>
    </source>
</evidence>
<dbReference type="GeneID" id="300575926"/>
<feature type="compositionally biased region" description="Pro residues" evidence="1">
    <location>
        <begin position="43"/>
        <end position="53"/>
    </location>
</feature>
<feature type="region of interest" description="Disordered" evidence="1">
    <location>
        <begin position="190"/>
        <end position="213"/>
    </location>
</feature>
<dbReference type="EMBL" id="PPTA01000004">
    <property type="protein sequence ID" value="TFB04278.1"/>
    <property type="molecule type" value="Genomic_DNA"/>
</dbReference>
<feature type="region of interest" description="Disordered" evidence="1">
    <location>
        <begin position="1"/>
        <end position="56"/>
    </location>
</feature>
<proteinExistence type="predicted"/>
<reference evidence="2 3" key="1">
    <citation type="submission" date="2018-01" db="EMBL/GenBank/DDBJ databases">
        <title>Genome characterization of the sugarcane-associated fungus Trichoderma ghanense CCMA-1212 and their application in lignocelulose bioconversion.</title>
        <authorList>
            <person name="Steindorff A.S."/>
            <person name="Mendes T.D."/>
            <person name="Vilela E.S.D."/>
            <person name="Rodrigues D.S."/>
            <person name="Formighieri E.F."/>
            <person name="Melo I.S."/>
            <person name="Favaro L.C.L."/>
        </authorList>
    </citation>
    <scope>NUCLEOTIDE SEQUENCE [LARGE SCALE GENOMIC DNA]</scope>
    <source>
        <strain evidence="2 3">CCMA-1212</strain>
    </source>
</reference>
<keyword evidence="3" id="KW-1185">Reference proteome</keyword>
<feature type="compositionally biased region" description="Low complexity" evidence="1">
    <location>
        <begin position="11"/>
        <end position="31"/>
    </location>
</feature>
<evidence type="ECO:0000313" key="2">
    <source>
        <dbReference type="EMBL" id="TFB04278.1"/>
    </source>
</evidence>
<feature type="compositionally biased region" description="Acidic residues" evidence="1">
    <location>
        <begin position="197"/>
        <end position="208"/>
    </location>
</feature>